<dbReference type="InterPro" id="IPR041657">
    <property type="entry name" value="HTH_17"/>
</dbReference>
<evidence type="ECO:0000259" key="1">
    <source>
        <dbReference type="Pfam" id="PF12728"/>
    </source>
</evidence>
<protein>
    <submittedName>
        <fullName evidence="2">Helix-turn-helix domain protein</fullName>
    </submittedName>
</protein>
<accession>A0A5K1JE28</accession>
<organism evidence="2 3">
    <name type="scientific">Collinsella aerofaciens</name>
    <dbReference type="NCBI Taxonomy" id="74426"/>
    <lineage>
        <taxon>Bacteria</taxon>
        <taxon>Bacillati</taxon>
        <taxon>Actinomycetota</taxon>
        <taxon>Coriobacteriia</taxon>
        <taxon>Coriobacteriales</taxon>
        <taxon>Coriobacteriaceae</taxon>
        <taxon>Collinsella</taxon>
    </lineage>
</organism>
<evidence type="ECO:0000313" key="2">
    <source>
        <dbReference type="EMBL" id="VWM02213.1"/>
    </source>
</evidence>
<proteinExistence type="predicted"/>
<dbReference type="EMBL" id="CABWIH010000056">
    <property type="protein sequence ID" value="VWM02213.1"/>
    <property type="molecule type" value="Genomic_DNA"/>
</dbReference>
<sequence length="72" mass="8268">MEEIQSRALQFAIAAGLKPQMAYTVRQTALYSGVPRSTLYAEHRAGRLKFKTYGKRNALISVSEFDRWMNEN</sequence>
<reference evidence="2 3" key="1">
    <citation type="submission" date="2019-10" db="EMBL/GenBank/DDBJ databases">
        <authorList>
            <person name="Wolf R A."/>
        </authorList>
    </citation>
    <scope>NUCLEOTIDE SEQUENCE [LARGE SCALE GENOMIC DNA]</scope>
    <source>
        <strain evidence="2">Collinsella_aerofaciens_AK_138A</strain>
    </source>
</reference>
<dbReference type="RefSeq" id="WP_152078116.1">
    <property type="nucleotide sequence ID" value="NZ_CABWIH010000056.1"/>
</dbReference>
<gene>
    <name evidence="2" type="ORF">LMKDKBCB_02273</name>
</gene>
<dbReference type="Proteomes" id="UP000330807">
    <property type="component" value="Unassembled WGS sequence"/>
</dbReference>
<feature type="domain" description="Helix-turn-helix" evidence="1">
    <location>
        <begin position="23"/>
        <end position="72"/>
    </location>
</feature>
<dbReference type="AlphaFoldDB" id="A0A5K1JE28"/>
<dbReference type="Pfam" id="PF12728">
    <property type="entry name" value="HTH_17"/>
    <property type="match status" value="1"/>
</dbReference>
<name>A0A5K1JE28_9ACTN</name>
<evidence type="ECO:0000313" key="3">
    <source>
        <dbReference type="Proteomes" id="UP000330807"/>
    </source>
</evidence>